<evidence type="ECO:0000256" key="1">
    <source>
        <dbReference type="ARBA" id="ARBA00022614"/>
    </source>
</evidence>
<dbReference type="EMBL" id="DQ513233">
    <property type="protein sequence ID" value="ABF81447.1"/>
    <property type="molecule type" value="mRNA"/>
</dbReference>
<dbReference type="InterPro" id="IPR042197">
    <property type="entry name" value="Apaf_helical"/>
</dbReference>
<dbReference type="SUPFAM" id="SSF46785">
    <property type="entry name" value="Winged helix' DNA-binding domain"/>
    <property type="match status" value="1"/>
</dbReference>
<dbReference type="InterPro" id="IPR044974">
    <property type="entry name" value="Disease_R_plants"/>
</dbReference>
<dbReference type="Pfam" id="PF23282">
    <property type="entry name" value="WHD_ROQ1"/>
    <property type="match status" value="1"/>
</dbReference>
<evidence type="ECO:0000313" key="6">
    <source>
        <dbReference type="EMBL" id="ABF81447.1"/>
    </source>
</evidence>
<sequence>MDEEIHAIEKNDTWKLTYLPENKKAIGVKWVYKTKKNAKGEVQRYKARLVAKGYKQREGIDYGEVFAPVARLETIRLMISLAAQHRWKIYQLDVKSAFLNGFLEEEIYVEQPLGYIEAENKGKVYKLKKALYGLKQAPPAWNTRIDRYFQDNGFEKCPYEHAIYVKKGANGSILFACLYVDDLIFTGNNPTMFDDFKQNMVHEFEMTDIGLMSHFLGLEVTQKEEGIFVSQSGYAKDILERFKMESCNPVSTPVENGVELRKSKVGNVDPTYFKSLVGSLRYLTCTRPDILYGVGLVSRYMETPDQSHLNAAKRILRYIKGTMNEGMFYTSSKDFNLVGYSDSDWGRDLDERKSTTGFVFFMGDTSFTWSSKKQSIVTLSSCEAEYVAANSAVCHSIWLRNMLKFLGFPQENPTGIYIDNRSAIALAKNPVYHERSKHIDTRHHFIREHVKNEEVQLISCNTNDQVADIFTKPLKGEAFIRMKSHSAAIALLYGIGGVGKTAIAKNVYNQNFYKFEGKSFLSNFRERSKEFKGLVCLQRQLLSDIIKKSVDEINDVDEGILKIKDVICCRRTLIVLDDVEERDQFNAIVGMQNWLCKGSKIIVTTRNKGLLSANDEWVKCKVEPLDNGKSLELFSWHAFGQAYPVEGFVEDSWKIVNHCNGLPLALRVIGSSLSGKSREVCESAFQEMEVIPNCEVQKILRISYDSLDDDYQKNLFLDIACFFNGMDYNYAVRILDGLGIGARFRIDNLIDRCLVEIVEINSDKRLWMHQLVRDMGREISRQESPQCQRIWHHMEAFTVLKETSDAEKLRGLTIDMHALMEDNCTKAICGDSMVRHKHNFFQHYRLPTFPSREWLSDLFFGEQVQSGQASLLPVLSTDALRKMQNVKFLQLNYLKFHGSYEHFPKNLIHDSIGDLHCLMMLNLKNCKSLVELPEEVTVFKGVFNVVVADEDGMFKFYEEEEEEWIIQKEFVW</sequence>
<proteinExistence type="evidence at transcript level"/>
<dbReference type="PANTHER" id="PTHR11017:SF305">
    <property type="entry name" value="TMV RESISTANCE PROTEIN N-LIKE"/>
    <property type="match status" value="1"/>
</dbReference>
<name>Q19PL0_POPTR</name>
<feature type="domain" description="Disease resistance protein Roq1-like winged-helix" evidence="5">
    <location>
        <begin position="712"/>
        <end position="784"/>
    </location>
</feature>
<dbReference type="SUPFAM" id="SSF52540">
    <property type="entry name" value="P-loop containing nucleoside triphosphate hydrolases"/>
    <property type="match status" value="1"/>
</dbReference>
<feature type="domain" description="Reverse transcriptase Ty1/copia-type" evidence="4">
    <location>
        <begin position="11"/>
        <end position="255"/>
    </location>
</feature>
<accession>Q19PL0</accession>
<dbReference type="Pfam" id="PF07727">
    <property type="entry name" value="RVT_2"/>
    <property type="match status" value="1"/>
</dbReference>
<keyword evidence="2" id="KW-0677">Repeat</keyword>
<dbReference type="GO" id="GO:0006952">
    <property type="term" value="P:defense response"/>
    <property type="evidence" value="ECO:0007669"/>
    <property type="project" value="InterPro"/>
</dbReference>
<dbReference type="CDD" id="cd09272">
    <property type="entry name" value="RNase_HI_RT_Ty1"/>
    <property type="match status" value="1"/>
</dbReference>
<dbReference type="InterPro" id="IPR058192">
    <property type="entry name" value="WHD_ROQ1-like"/>
</dbReference>
<dbReference type="Gene3D" id="1.10.8.430">
    <property type="entry name" value="Helical domain of apoptotic protease-activating factors"/>
    <property type="match status" value="1"/>
</dbReference>
<dbReference type="PANTHER" id="PTHR11017">
    <property type="entry name" value="LEUCINE-RICH REPEAT-CONTAINING PROTEIN"/>
    <property type="match status" value="1"/>
</dbReference>
<dbReference type="GO" id="GO:0043531">
    <property type="term" value="F:ADP binding"/>
    <property type="evidence" value="ECO:0007669"/>
    <property type="project" value="InterPro"/>
</dbReference>
<evidence type="ECO:0000259" key="3">
    <source>
        <dbReference type="Pfam" id="PF00931"/>
    </source>
</evidence>
<evidence type="ECO:0000259" key="5">
    <source>
        <dbReference type="Pfam" id="PF23282"/>
    </source>
</evidence>
<evidence type="ECO:0000256" key="2">
    <source>
        <dbReference type="ARBA" id="ARBA00022737"/>
    </source>
</evidence>
<dbReference type="InterPro" id="IPR043502">
    <property type="entry name" value="DNA/RNA_pol_sf"/>
</dbReference>
<dbReference type="InterPro" id="IPR002182">
    <property type="entry name" value="NB-ARC"/>
</dbReference>
<reference evidence="6" key="1">
    <citation type="submission" date="2006-04" db="EMBL/GenBank/DDBJ databases">
        <title>Cloning and characterization of NBS-LRR type of disease resistance-like protein.</title>
        <authorList>
            <person name="Zhang Z.Y."/>
            <person name="Zhang Q."/>
        </authorList>
    </citation>
    <scope>NUCLEOTIDE SEQUENCE</scope>
</reference>
<dbReference type="InterPro" id="IPR013103">
    <property type="entry name" value="RVT_2"/>
</dbReference>
<dbReference type="AlphaFoldDB" id="Q19PL0"/>
<dbReference type="Gene3D" id="3.40.50.300">
    <property type="entry name" value="P-loop containing nucleotide triphosphate hydrolases"/>
    <property type="match status" value="1"/>
</dbReference>
<keyword evidence="1" id="KW-0433">Leucine-rich repeat</keyword>
<feature type="domain" description="NB-ARC" evidence="3">
    <location>
        <begin position="484"/>
        <end position="639"/>
    </location>
</feature>
<dbReference type="PRINTS" id="PR00364">
    <property type="entry name" value="DISEASERSIST"/>
</dbReference>
<dbReference type="InterPro" id="IPR027417">
    <property type="entry name" value="P-loop_NTPase"/>
</dbReference>
<protein>
    <submittedName>
        <fullName evidence="6">NBS type disease resistance protein</fullName>
    </submittedName>
</protein>
<organism evidence="6">
    <name type="scientific">Populus trichocarpa</name>
    <name type="common">Western balsam poplar</name>
    <name type="synonym">Populus balsamifera subsp. trichocarpa</name>
    <dbReference type="NCBI Taxonomy" id="3694"/>
    <lineage>
        <taxon>Eukaryota</taxon>
        <taxon>Viridiplantae</taxon>
        <taxon>Streptophyta</taxon>
        <taxon>Embryophyta</taxon>
        <taxon>Tracheophyta</taxon>
        <taxon>Spermatophyta</taxon>
        <taxon>Magnoliopsida</taxon>
        <taxon>eudicotyledons</taxon>
        <taxon>Gunneridae</taxon>
        <taxon>Pentapetalae</taxon>
        <taxon>rosids</taxon>
        <taxon>fabids</taxon>
        <taxon>Malpighiales</taxon>
        <taxon>Salicaceae</taxon>
        <taxon>Saliceae</taxon>
        <taxon>Populus</taxon>
    </lineage>
</organism>
<evidence type="ECO:0000259" key="4">
    <source>
        <dbReference type="Pfam" id="PF07727"/>
    </source>
</evidence>
<dbReference type="Pfam" id="PF00931">
    <property type="entry name" value="NB-ARC"/>
    <property type="match status" value="1"/>
</dbReference>
<dbReference type="InterPro" id="IPR036390">
    <property type="entry name" value="WH_DNA-bd_sf"/>
</dbReference>
<dbReference type="SUPFAM" id="SSF56672">
    <property type="entry name" value="DNA/RNA polymerases"/>
    <property type="match status" value="1"/>
</dbReference>